<accession>G8L8X2</accession>
<evidence type="ECO:0008006" key="3">
    <source>
        <dbReference type="Google" id="ProtNLM"/>
    </source>
</evidence>
<dbReference type="HOGENOM" id="CLU_2117346_0_0_9"/>
<keyword evidence="2" id="KW-1185">Reference proteome</keyword>
<organism evidence="1 2">
    <name type="scientific">Eubacterium callanderi</name>
    <dbReference type="NCBI Taxonomy" id="53442"/>
    <lineage>
        <taxon>Bacteria</taxon>
        <taxon>Bacillati</taxon>
        <taxon>Bacillota</taxon>
        <taxon>Clostridia</taxon>
        <taxon>Eubacteriales</taxon>
        <taxon>Eubacteriaceae</taxon>
        <taxon>Eubacterium</taxon>
    </lineage>
</organism>
<dbReference type="AlphaFoldDB" id="G8L8X2"/>
<name>G8L8X2_9FIRM</name>
<reference evidence="1 2" key="1">
    <citation type="journal article" date="2011" name="J. Bacteriol.">
        <title>Complete genome sequence of a carbon monoxide-utilizing acetogen, Eubacterium limosum KIST612.</title>
        <authorList>
            <person name="Roh H."/>
            <person name="Ko H.J."/>
            <person name="Kim D."/>
            <person name="Choi D.G."/>
            <person name="Park S."/>
            <person name="Kim S."/>
            <person name="Chang I.S."/>
            <person name="Choi I.G."/>
        </authorList>
    </citation>
    <scope>NUCLEOTIDE SEQUENCE [LARGE SCALE GENOMIC DNA]</scope>
    <source>
        <strain evidence="1 2">KIST612</strain>
    </source>
</reference>
<dbReference type="KEGG" id="elm:ELI_4614"/>
<gene>
    <name evidence="1" type="ordered locus">ELI_4614</name>
</gene>
<evidence type="ECO:0000313" key="1">
    <source>
        <dbReference type="EMBL" id="AEU12282.1"/>
    </source>
</evidence>
<evidence type="ECO:0000313" key="2">
    <source>
        <dbReference type="Proteomes" id="UP000006873"/>
    </source>
</evidence>
<sequence length="115" mass="12821">MMDIGGKIADLLKASPAAALVDGRIYRLKNPSGKFPAITYFVYSANGELYGDGAEESTHFGVQIDIFTPASFVAIYNAVMEAMLQNGFIRDFETEMHEDDTGLNHKVIRFNYNEF</sequence>
<proteinExistence type="predicted"/>
<dbReference type="Proteomes" id="UP000006873">
    <property type="component" value="Chromosome"/>
</dbReference>
<dbReference type="EMBL" id="CP002273">
    <property type="protein sequence ID" value="AEU12282.1"/>
    <property type="molecule type" value="Genomic_DNA"/>
</dbReference>
<protein>
    <recommendedName>
        <fullName evidence="3">DUF3168 domain-containing protein</fullName>
    </recommendedName>
</protein>